<evidence type="ECO:0000313" key="3">
    <source>
        <dbReference type="Proteomes" id="UP001215598"/>
    </source>
</evidence>
<feature type="compositionally biased region" description="Polar residues" evidence="1">
    <location>
        <begin position="323"/>
        <end position="333"/>
    </location>
</feature>
<reference evidence="2" key="1">
    <citation type="submission" date="2023-03" db="EMBL/GenBank/DDBJ databases">
        <title>Massive genome expansion in bonnet fungi (Mycena s.s.) driven by repeated elements and novel gene families across ecological guilds.</title>
        <authorList>
            <consortium name="Lawrence Berkeley National Laboratory"/>
            <person name="Harder C.B."/>
            <person name="Miyauchi S."/>
            <person name="Viragh M."/>
            <person name="Kuo A."/>
            <person name="Thoen E."/>
            <person name="Andreopoulos B."/>
            <person name="Lu D."/>
            <person name="Skrede I."/>
            <person name="Drula E."/>
            <person name="Henrissat B."/>
            <person name="Morin E."/>
            <person name="Kohler A."/>
            <person name="Barry K."/>
            <person name="LaButti K."/>
            <person name="Morin E."/>
            <person name="Salamov A."/>
            <person name="Lipzen A."/>
            <person name="Mereny Z."/>
            <person name="Hegedus B."/>
            <person name="Baldrian P."/>
            <person name="Stursova M."/>
            <person name="Weitz H."/>
            <person name="Taylor A."/>
            <person name="Grigoriev I.V."/>
            <person name="Nagy L.G."/>
            <person name="Martin F."/>
            <person name="Kauserud H."/>
        </authorList>
    </citation>
    <scope>NUCLEOTIDE SEQUENCE</scope>
    <source>
        <strain evidence="2">CBHHK182m</strain>
    </source>
</reference>
<evidence type="ECO:0000256" key="1">
    <source>
        <dbReference type="SAM" id="MobiDB-lite"/>
    </source>
</evidence>
<dbReference type="EMBL" id="JARKIB010000065">
    <property type="protein sequence ID" value="KAJ7750550.1"/>
    <property type="molecule type" value="Genomic_DNA"/>
</dbReference>
<keyword evidence="3" id="KW-1185">Reference proteome</keyword>
<dbReference type="Proteomes" id="UP001215598">
    <property type="component" value="Unassembled WGS sequence"/>
</dbReference>
<proteinExistence type="predicted"/>
<comment type="caution">
    <text evidence="2">The sequence shown here is derived from an EMBL/GenBank/DDBJ whole genome shotgun (WGS) entry which is preliminary data.</text>
</comment>
<evidence type="ECO:0000313" key="2">
    <source>
        <dbReference type="EMBL" id="KAJ7750550.1"/>
    </source>
</evidence>
<organism evidence="2 3">
    <name type="scientific">Mycena metata</name>
    <dbReference type="NCBI Taxonomy" id="1033252"/>
    <lineage>
        <taxon>Eukaryota</taxon>
        <taxon>Fungi</taxon>
        <taxon>Dikarya</taxon>
        <taxon>Basidiomycota</taxon>
        <taxon>Agaricomycotina</taxon>
        <taxon>Agaricomycetes</taxon>
        <taxon>Agaricomycetidae</taxon>
        <taxon>Agaricales</taxon>
        <taxon>Marasmiineae</taxon>
        <taxon>Mycenaceae</taxon>
        <taxon>Mycena</taxon>
    </lineage>
</organism>
<sequence>MSAPGPLVLSALAPWKTKRFRDYELSWPKAVESLSGDNPTIDIRPNKGSTRWTVFDRSTNKAAVFYFAGLWLWGSPPETGNFVPDGETVPDGVPQGRVSNYLTPYIETSYAFNTEYDPSFYTIARASLDLEAHLTSNPDFNKNKSPRRSWQDGVDEFTRNRFIIAARLLIQRNAWNSKPGVERSLPYKLHPWLRTALEGQTAYLPNPEVPAIVDYVDGRLTMLRPSSSDYFRRGDIVWFSFTVAYQLNTRYWEAKYRPLDFVRVGHVELPVDSRPMWKDPEDLGSIYQSFTSGAVSLMDDANDEEQNALKRVRDSDGDETMSDGESSGKSAYSAQAALEPPNKRAKLDDVPAPVKPISASTTRSGTEDRRKVGGKKK</sequence>
<feature type="region of interest" description="Disordered" evidence="1">
    <location>
        <begin position="310"/>
        <end position="377"/>
    </location>
</feature>
<protein>
    <submittedName>
        <fullName evidence="2">Uncharacterized protein</fullName>
    </submittedName>
</protein>
<dbReference type="AlphaFoldDB" id="A0AAD7N8R2"/>
<accession>A0AAD7N8R2</accession>
<name>A0AAD7N8R2_9AGAR</name>
<gene>
    <name evidence="2" type="ORF">B0H16DRAFT_1460656</name>
</gene>